<protein>
    <submittedName>
        <fullName evidence="6">LuxR family transcriptional regulator</fullName>
    </submittedName>
</protein>
<evidence type="ECO:0000256" key="2">
    <source>
        <dbReference type="ARBA" id="ARBA00023125"/>
    </source>
</evidence>
<keyword evidence="1 3" id="KW-0597">Phosphoprotein</keyword>
<dbReference type="RefSeq" id="WP_150680161.1">
    <property type="nucleotide sequence ID" value="NZ_CABPSK010000002.1"/>
</dbReference>
<dbReference type="InterPro" id="IPR058245">
    <property type="entry name" value="NreC/VraR/RcsB-like_REC"/>
</dbReference>
<dbReference type="OrthoDB" id="9816469at2"/>
<dbReference type="PANTHER" id="PTHR43214">
    <property type="entry name" value="TWO-COMPONENT RESPONSE REGULATOR"/>
    <property type="match status" value="1"/>
</dbReference>
<evidence type="ECO:0000259" key="5">
    <source>
        <dbReference type="PROSITE" id="PS50110"/>
    </source>
</evidence>
<feature type="modified residue" description="4-aspartylphosphate" evidence="3">
    <location>
        <position position="55"/>
    </location>
</feature>
<keyword evidence="2" id="KW-0238">DNA-binding</keyword>
<dbReference type="Pfam" id="PF00072">
    <property type="entry name" value="Response_reg"/>
    <property type="match status" value="1"/>
</dbReference>
<dbReference type="InterPro" id="IPR001789">
    <property type="entry name" value="Sig_transdc_resp-reg_receiver"/>
</dbReference>
<dbReference type="InterPro" id="IPR000792">
    <property type="entry name" value="Tscrpt_reg_LuxR_C"/>
</dbReference>
<dbReference type="EMBL" id="CABPSK010000002">
    <property type="protein sequence ID" value="VVE16672.1"/>
    <property type="molecule type" value="Genomic_DNA"/>
</dbReference>
<dbReference type="Proteomes" id="UP000366945">
    <property type="component" value="Unassembled WGS sequence"/>
</dbReference>
<dbReference type="InterPro" id="IPR039420">
    <property type="entry name" value="WalR-like"/>
</dbReference>
<dbReference type="SUPFAM" id="SSF46894">
    <property type="entry name" value="C-terminal effector domain of the bipartite response regulators"/>
    <property type="match status" value="1"/>
</dbReference>
<dbReference type="InterPro" id="IPR011006">
    <property type="entry name" value="CheY-like_superfamily"/>
</dbReference>
<name>A0A5E4VW44_9BURK</name>
<feature type="domain" description="HTH luxR-type" evidence="4">
    <location>
        <begin position="145"/>
        <end position="210"/>
    </location>
</feature>
<dbReference type="PRINTS" id="PR00038">
    <property type="entry name" value="HTHLUXR"/>
</dbReference>
<evidence type="ECO:0000313" key="6">
    <source>
        <dbReference type="EMBL" id="VVE16672.1"/>
    </source>
</evidence>
<accession>A0A5E4VW44</accession>
<dbReference type="InterPro" id="IPR016032">
    <property type="entry name" value="Sig_transdc_resp-reg_C-effctor"/>
</dbReference>
<dbReference type="GeneID" id="300404957"/>
<dbReference type="PANTHER" id="PTHR43214:SF43">
    <property type="entry name" value="TWO-COMPONENT RESPONSE REGULATOR"/>
    <property type="match status" value="1"/>
</dbReference>
<evidence type="ECO:0000259" key="4">
    <source>
        <dbReference type="PROSITE" id="PS50043"/>
    </source>
</evidence>
<sequence>MSHTLVLIDDHPIVRDGLVTLLHASPNYRVLAQAGDEAEGLAAVRAHRPDVALVDLMLGDALTLPLIGTIAREFPQTAVVCISMHSDAAYAEPAALAGAMGYVNKANAGRTILDAIASVLRGVPYFPPDVQQRLLRRARGLAPQSTSPLGMLSTREIEILGFIGQGMKKQQIAERIGRSANTVETHRTNIKRKLNLDTNAELIRFAALNLPQSPAQ</sequence>
<dbReference type="GO" id="GO:0003677">
    <property type="term" value="F:DNA binding"/>
    <property type="evidence" value="ECO:0007669"/>
    <property type="project" value="UniProtKB-KW"/>
</dbReference>
<evidence type="ECO:0000313" key="7">
    <source>
        <dbReference type="Proteomes" id="UP000366945"/>
    </source>
</evidence>
<dbReference type="Pfam" id="PF00196">
    <property type="entry name" value="GerE"/>
    <property type="match status" value="1"/>
</dbReference>
<feature type="domain" description="Response regulatory" evidence="5">
    <location>
        <begin position="4"/>
        <end position="120"/>
    </location>
</feature>
<dbReference type="AlphaFoldDB" id="A0A5E4VW44"/>
<dbReference type="PROSITE" id="PS50110">
    <property type="entry name" value="RESPONSE_REGULATORY"/>
    <property type="match status" value="1"/>
</dbReference>
<dbReference type="Gene3D" id="3.40.50.2300">
    <property type="match status" value="1"/>
</dbReference>
<evidence type="ECO:0000256" key="3">
    <source>
        <dbReference type="PROSITE-ProRule" id="PRU00169"/>
    </source>
</evidence>
<dbReference type="GO" id="GO:0006355">
    <property type="term" value="P:regulation of DNA-templated transcription"/>
    <property type="evidence" value="ECO:0007669"/>
    <property type="project" value="InterPro"/>
</dbReference>
<dbReference type="SUPFAM" id="SSF52172">
    <property type="entry name" value="CheY-like"/>
    <property type="match status" value="1"/>
</dbReference>
<reference evidence="6 7" key="1">
    <citation type="submission" date="2019-08" db="EMBL/GenBank/DDBJ databases">
        <authorList>
            <person name="Peeters C."/>
        </authorList>
    </citation>
    <scope>NUCLEOTIDE SEQUENCE [LARGE SCALE GENOMIC DNA]</scope>
    <source>
        <strain evidence="6 7">LMG 31114</strain>
    </source>
</reference>
<dbReference type="GO" id="GO:0000160">
    <property type="term" value="P:phosphorelay signal transduction system"/>
    <property type="evidence" value="ECO:0007669"/>
    <property type="project" value="InterPro"/>
</dbReference>
<dbReference type="SMART" id="SM00448">
    <property type="entry name" value="REC"/>
    <property type="match status" value="1"/>
</dbReference>
<dbReference type="CDD" id="cd17535">
    <property type="entry name" value="REC_NarL-like"/>
    <property type="match status" value="1"/>
</dbReference>
<dbReference type="CDD" id="cd06170">
    <property type="entry name" value="LuxR_C_like"/>
    <property type="match status" value="1"/>
</dbReference>
<gene>
    <name evidence="6" type="ORF">PPN31114_02938</name>
</gene>
<dbReference type="SMART" id="SM00421">
    <property type="entry name" value="HTH_LUXR"/>
    <property type="match status" value="1"/>
</dbReference>
<dbReference type="PROSITE" id="PS50043">
    <property type="entry name" value="HTH_LUXR_2"/>
    <property type="match status" value="1"/>
</dbReference>
<evidence type="ECO:0000256" key="1">
    <source>
        <dbReference type="ARBA" id="ARBA00022553"/>
    </source>
</evidence>
<keyword evidence="7" id="KW-1185">Reference proteome</keyword>
<organism evidence="6 7">
    <name type="scientific">Pandoraea pneumonica</name>
    <dbReference type="NCBI Taxonomy" id="2508299"/>
    <lineage>
        <taxon>Bacteria</taxon>
        <taxon>Pseudomonadati</taxon>
        <taxon>Pseudomonadota</taxon>
        <taxon>Betaproteobacteria</taxon>
        <taxon>Burkholderiales</taxon>
        <taxon>Burkholderiaceae</taxon>
        <taxon>Pandoraea</taxon>
    </lineage>
</organism>
<proteinExistence type="predicted"/>